<dbReference type="InterPro" id="IPR033140">
    <property type="entry name" value="Lipase_GDXG_put_SER_AS"/>
</dbReference>
<dbReference type="GO" id="GO:0016787">
    <property type="term" value="F:hydrolase activity"/>
    <property type="evidence" value="ECO:0007669"/>
    <property type="project" value="UniProtKB-KW"/>
</dbReference>
<dbReference type="InterPro" id="IPR013094">
    <property type="entry name" value="AB_hydrolase_3"/>
</dbReference>
<sequence length="309" mass="33772">MSLHPDLDAFLTLARDKGHPPFHTLSVEKARALYDRTATQLDAPSQVATSALQFTARDGVQIPVRRHDPGETRAALLYFHGGGYTVGGLDSHDGLCGALAALTPCVVFAVDYRLAPEHRFPTAFEDSEDSYQWLLAHSASLGIDASRIAVAGDSAGGTLATTLCLSARDHGWPLPCAQALLYPCTSARQDSASHQRYDTGYLLEQQTLQWMFGHYLRDERDRNDWRFSPLNAGSLTDLPPTFIGLAEHDPLVDEGIAYAGRLTTAGVDTRLEIYDGMVHDFARLMQVVPDAARQVREDMAEMLAECLGG</sequence>
<dbReference type="KEGG" id="apac:S7S_05390"/>
<dbReference type="HOGENOM" id="CLU_012494_6_4_6"/>
<feature type="active site" evidence="3">
    <location>
        <position position="154"/>
    </location>
</feature>
<dbReference type="SUPFAM" id="SSF53474">
    <property type="entry name" value="alpha/beta-Hydrolases"/>
    <property type="match status" value="1"/>
</dbReference>
<dbReference type="OrthoDB" id="5729797at2"/>
<accession>A0A0B4XLT8</accession>
<dbReference type="STRING" id="391936.S7S_05390"/>
<evidence type="ECO:0000256" key="2">
    <source>
        <dbReference type="ARBA" id="ARBA00022801"/>
    </source>
</evidence>
<evidence type="ECO:0000256" key="1">
    <source>
        <dbReference type="ARBA" id="ARBA00010515"/>
    </source>
</evidence>
<keyword evidence="6" id="KW-1185">Reference proteome</keyword>
<dbReference type="PANTHER" id="PTHR48081">
    <property type="entry name" value="AB HYDROLASE SUPERFAMILY PROTEIN C4A8.06C"/>
    <property type="match status" value="1"/>
</dbReference>
<dbReference type="Proteomes" id="UP000006764">
    <property type="component" value="Chromosome"/>
</dbReference>
<dbReference type="PANTHER" id="PTHR48081:SF8">
    <property type="entry name" value="ALPHA_BETA HYDROLASE FOLD-3 DOMAIN-CONTAINING PROTEIN-RELATED"/>
    <property type="match status" value="1"/>
</dbReference>
<gene>
    <name evidence="5" type="ORF">S7S_05390</name>
</gene>
<comment type="similarity">
    <text evidence="1">Belongs to the 'GDXG' lipolytic enzyme family.</text>
</comment>
<feature type="domain" description="Alpha/beta hydrolase fold-3" evidence="4">
    <location>
        <begin position="76"/>
        <end position="282"/>
    </location>
</feature>
<dbReference type="PROSITE" id="PS01174">
    <property type="entry name" value="LIPASE_GDXG_SER"/>
    <property type="match status" value="1"/>
</dbReference>
<dbReference type="InterPro" id="IPR050300">
    <property type="entry name" value="GDXG_lipolytic_enzyme"/>
</dbReference>
<organism evidence="5 6">
    <name type="scientific">Isoalcanivorax pacificus W11-5</name>
    <dbReference type="NCBI Taxonomy" id="391936"/>
    <lineage>
        <taxon>Bacteria</taxon>
        <taxon>Pseudomonadati</taxon>
        <taxon>Pseudomonadota</taxon>
        <taxon>Gammaproteobacteria</taxon>
        <taxon>Oceanospirillales</taxon>
        <taxon>Alcanivoracaceae</taxon>
        <taxon>Isoalcanivorax</taxon>
    </lineage>
</organism>
<dbReference type="AlphaFoldDB" id="A0A0B4XLT8"/>
<dbReference type="RefSeq" id="WP_008737463.1">
    <property type="nucleotide sequence ID" value="NZ_CP004387.1"/>
</dbReference>
<dbReference type="InterPro" id="IPR029058">
    <property type="entry name" value="AB_hydrolase_fold"/>
</dbReference>
<evidence type="ECO:0000256" key="3">
    <source>
        <dbReference type="PROSITE-ProRule" id="PRU10038"/>
    </source>
</evidence>
<protein>
    <submittedName>
        <fullName evidence="5">Lipolytic protein</fullName>
    </submittedName>
</protein>
<name>A0A0B4XLT8_9GAMM</name>
<evidence type="ECO:0000259" key="4">
    <source>
        <dbReference type="Pfam" id="PF07859"/>
    </source>
</evidence>
<dbReference type="Pfam" id="PF07859">
    <property type="entry name" value="Abhydrolase_3"/>
    <property type="match status" value="1"/>
</dbReference>
<reference evidence="5 6" key="1">
    <citation type="journal article" date="2012" name="J. Bacteriol.">
        <title>Genome sequence of an alkane-degrading bacterium, Alcanivorax pacificus type strain W11-5, isolated from deep sea sediment.</title>
        <authorList>
            <person name="Lai Q."/>
            <person name="Shao Z."/>
        </authorList>
    </citation>
    <scope>NUCLEOTIDE SEQUENCE [LARGE SCALE GENOMIC DNA]</scope>
    <source>
        <strain evidence="5 6">W11-5</strain>
    </source>
</reference>
<keyword evidence="2" id="KW-0378">Hydrolase</keyword>
<dbReference type="EMBL" id="CP004387">
    <property type="protein sequence ID" value="AJD47498.1"/>
    <property type="molecule type" value="Genomic_DNA"/>
</dbReference>
<evidence type="ECO:0000313" key="5">
    <source>
        <dbReference type="EMBL" id="AJD47498.1"/>
    </source>
</evidence>
<dbReference type="Gene3D" id="3.40.50.1820">
    <property type="entry name" value="alpha/beta hydrolase"/>
    <property type="match status" value="1"/>
</dbReference>
<evidence type="ECO:0000313" key="6">
    <source>
        <dbReference type="Proteomes" id="UP000006764"/>
    </source>
</evidence>
<proteinExistence type="inferred from homology"/>